<dbReference type="OrthoDB" id="7549791at2759"/>
<accession>A0A026WCF7</accession>
<keyword evidence="2" id="KW-1185">Reference proteome</keyword>
<reference evidence="1 2" key="1">
    <citation type="journal article" date="2014" name="Curr. Biol.">
        <title>The genome of the clonal raider ant Cerapachys biroi.</title>
        <authorList>
            <person name="Oxley P.R."/>
            <person name="Ji L."/>
            <person name="Fetter-Pruneda I."/>
            <person name="McKenzie S.K."/>
            <person name="Li C."/>
            <person name="Hu H."/>
            <person name="Zhang G."/>
            <person name="Kronauer D.J."/>
        </authorList>
    </citation>
    <scope>NUCLEOTIDE SEQUENCE [LARGE SCALE GENOMIC DNA]</scope>
</reference>
<evidence type="ECO:0000313" key="1">
    <source>
        <dbReference type="EMBL" id="EZA53757.1"/>
    </source>
</evidence>
<gene>
    <name evidence="1" type="ORF">X777_06653</name>
</gene>
<dbReference type="EMBL" id="KK107273">
    <property type="protein sequence ID" value="EZA53757.1"/>
    <property type="molecule type" value="Genomic_DNA"/>
</dbReference>
<sequence>MWHYSCSYTCCEKCACNSVEEYIKTKDNATIPSLTQLASATGNTVKLTMRKPPKVMDSSLINLKKQEMSPQKKRMWRTIKTLKQKLRRKEEKINSLKNLLKTRQYDNKLSSKHQATVRTNGVIETERRKVAMK</sequence>
<dbReference type="AlphaFoldDB" id="A0A026WCF7"/>
<organism evidence="1 2">
    <name type="scientific">Ooceraea biroi</name>
    <name type="common">Clonal raider ant</name>
    <name type="synonym">Cerapachys biroi</name>
    <dbReference type="NCBI Taxonomy" id="2015173"/>
    <lineage>
        <taxon>Eukaryota</taxon>
        <taxon>Metazoa</taxon>
        <taxon>Ecdysozoa</taxon>
        <taxon>Arthropoda</taxon>
        <taxon>Hexapoda</taxon>
        <taxon>Insecta</taxon>
        <taxon>Pterygota</taxon>
        <taxon>Neoptera</taxon>
        <taxon>Endopterygota</taxon>
        <taxon>Hymenoptera</taxon>
        <taxon>Apocrita</taxon>
        <taxon>Aculeata</taxon>
        <taxon>Formicoidea</taxon>
        <taxon>Formicidae</taxon>
        <taxon>Dorylinae</taxon>
        <taxon>Ooceraea</taxon>
    </lineage>
</organism>
<evidence type="ECO:0000313" key="2">
    <source>
        <dbReference type="Proteomes" id="UP000053097"/>
    </source>
</evidence>
<protein>
    <submittedName>
        <fullName evidence="1">Uncharacterized protein</fullName>
    </submittedName>
</protein>
<dbReference type="Proteomes" id="UP000053097">
    <property type="component" value="Unassembled WGS sequence"/>
</dbReference>
<proteinExistence type="predicted"/>
<name>A0A026WCF7_OOCBI</name>